<accession>A0A9X3NFH9</accession>
<evidence type="ECO:0000313" key="4">
    <source>
        <dbReference type="EMBL" id="MDA0184042.1"/>
    </source>
</evidence>
<sequence length="443" mass="46250">MSFSGLLIAGTLALTLTGPVQPAPRYVALGDSVAAGEGIGEGWTWNAGKQHWVGGSTPGRWDTTFRPVPCHQTRQGYPWVVAARLGADLKDFACTGASGIDGILGVQPDRDLDGAQLGWTGAAPLAGAAPANLAYDAPAPPSLVSLTLGADDVDFAGLVGRCYKKYDGGCSHAPSRLDAVLQRQKANLAHTLQEIERRGAADGRKPLVVQTTYYDPFGSDTKCVDNRPEWPLAYLNAADLRFLAGAQVRMNQTIIDVAAEHGALVLDTDPLFADHLWCSPDPWVYGISIKRSDKHTMAPFHPMPAGQQALGEAMATVFASAAPVDAGTDVHVRVAHGALRFSSVSTPGEAAIVPAADLPGSVPPSSGFVVGSAYAVTTSADFSGDVTIALPSARAQQLFQYLDGGWRPVPSAFDGGFVRGTVSSLSPVALGTTSLNPAGRRAR</sequence>
<feature type="disulfide bond" evidence="2">
    <location>
        <begin position="162"/>
        <end position="170"/>
    </location>
</feature>
<dbReference type="PANTHER" id="PTHR37981">
    <property type="entry name" value="LIPASE 2"/>
    <property type="match status" value="1"/>
</dbReference>
<dbReference type="SUPFAM" id="SSF52266">
    <property type="entry name" value="SGNH hydrolase"/>
    <property type="match status" value="1"/>
</dbReference>
<dbReference type="InterPro" id="IPR037460">
    <property type="entry name" value="SEST-like"/>
</dbReference>
<dbReference type="Proteomes" id="UP001147653">
    <property type="component" value="Unassembled WGS sequence"/>
</dbReference>
<dbReference type="GO" id="GO:0019433">
    <property type="term" value="P:triglyceride catabolic process"/>
    <property type="evidence" value="ECO:0007669"/>
    <property type="project" value="TreeGrafter"/>
</dbReference>
<organism evidence="4 5">
    <name type="scientific">Solirubrobacter phytolaccae</name>
    <dbReference type="NCBI Taxonomy" id="1404360"/>
    <lineage>
        <taxon>Bacteria</taxon>
        <taxon>Bacillati</taxon>
        <taxon>Actinomycetota</taxon>
        <taxon>Thermoleophilia</taxon>
        <taxon>Solirubrobacterales</taxon>
        <taxon>Solirubrobacteraceae</taxon>
        <taxon>Solirubrobacter</taxon>
    </lineage>
</organism>
<feature type="disulfide bond" evidence="2">
    <location>
        <begin position="70"/>
        <end position="94"/>
    </location>
</feature>
<keyword evidence="2" id="KW-1015">Disulfide bond</keyword>
<evidence type="ECO:0000256" key="1">
    <source>
        <dbReference type="PIRSR" id="PIRSR637460-1"/>
    </source>
</evidence>
<dbReference type="Gene3D" id="3.40.50.1110">
    <property type="entry name" value="SGNH hydrolase"/>
    <property type="match status" value="1"/>
</dbReference>
<reference evidence="4" key="1">
    <citation type="submission" date="2022-10" db="EMBL/GenBank/DDBJ databases">
        <title>The WGS of Solirubrobacter phytolaccae KCTC 29190.</title>
        <authorList>
            <person name="Jiang Z."/>
        </authorList>
    </citation>
    <scope>NUCLEOTIDE SEQUENCE</scope>
    <source>
        <strain evidence="4">KCTC 29190</strain>
    </source>
</reference>
<evidence type="ECO:0000256" key="2">
    <source>
        <dbReference type="PIRSR" id="PIRSR637460-2"/>
    </source>
</evidence>
<comment type="caution">
    <text evidence="4">The sequence shown here is derived from an EMBL/GenBank/DDBJ whole genome shotgun (WGS) entry which is preliminary data.</text>
</comment>
<evidence type="ECO:0000313" key="5">
    <source>
        <dbReference type="Proteomes" id="UP001147653"/>
    </source>
</evidence>
<protein>
    <submittedName>
        <fullName evidence="4">SGNH/GDSL hydrolase family protein</fullName>
    </submittedName>
</protein>
<feature type="active site" description="Nucleophile" evidence="1">
    <location>
        <position position="32"/>
    </location>
</feature>
<feature type="domain" description="SGNH hydrolase-type esterase" evidence="3">
    <location>
        <begin position="28"/>
        <end position="309"/>
    </location>
</feature>
<dbReference type="CDD" id="cd01823">
    <property type="entry name" value="SEST_like"/>
    <property type="match status" value="1"/>
</dbReference>
<dbReference type="EMBL" id="JAPDDP010000066">
    <property type="protein sequence ID" value="MDA0184042.1"/>
    <property type="molecule type" value="Genomic_DNA"/>
</dbReference>
<feature type="disulfide bond" evidence="2">
    <location>
        <begin position="223"/>
        <end position="278"/>
    </location>
</feature>
<proteinExistence type="predicted"/>
<dbReference type="PANTHER" id="PTHR37981:SF1">
    <property type="entry name" value="SGNH HYDROLASE-TYPE ESTERASE DOMAIN-CONTAINING PROTEIN"/>
    <property type="match status" value="1"/>
</dbReference>
<dbReference type="AlphaFoldDB" id="A0A9X3NFH9"/>
<keyword evidence="4" id="KW-0378">Hydrolase</keyword>
<gene>
    <name evidence="4" type="ORF">OJ997_27285</name>
</gene>
<dbReference type="RefSeq" id="WP_270028459.1">
    <property type="nucleotide sequence ID" value="NZ_JAPDDP010000066.1"/>
</dbReference>
<dbReference type="InterPro" id="IPR013830">
    <property type="entry name" value="SGNH_hydro"/>
</dbReference>
<feature type="active site" evidence="1">
    <location>
        <position position="301"/>
    </location>
</feature>
<dbReference type="Pfam" id="PF13472">
    <property type="entry name" value="Lipase_GDSL_2"/>
    <property type="match status" value="1"/>
</dbReference>
<keyword evidence="5" id="KW-1185">Reference proteome</keyword>
<evidence type="ECO:0000259" key="3">
    <source>
        <dbReference type="Pfam" id="PF13472"/>
    </source>
</evidence>
<name>A0A9X3NFH9_9ACTN</name>
<dbReference type="GO" id="GO:0004806">
    <property type="term" value="F:triacylglycerol lipase activity"/>
    <property type="evidence" value="ECO:0007669"/>
    <property type="project" value="TreeGrafter"/>
</dbReference>
<dbReference type="InterPro" id="IPR036514">
    <property type="entry name" value="SGNH_hydro_sf"/>
</dbReference>